<name>A0AAV7JU87_9METZ</name>
<dbReference type="InterPro" id="IPR004160">
    <property type="entry name" value="Transl_elong_EFTu/EF1A_C"/>
</dbReference>
<keyword evidence="7" id="KW-0479">Metal-binding</keyword>
<dbReference type="InterPro" id="IPR041709">
    <property type="entry name" value="EF-Tu_GTP-bd"/>
</dbReference>
<dbReference type="EC" id="3.6.5.3" evidence="4"/>
<dbReference type="GO" id="GO:0005739">
    <property type="term" value="C:mitochondrion"/>
    <property type="evidence" value="ECO:0007669"/>
    <property type="project" value="UniProtKB-SubCell"/>
</dbReference>
<dbReference type="Proteomes" id="UP001165289">
    <property type="component" value="Unassembled WGS sequence"/>
</dbReference>
<dbReference type="InterPro" id="IPR031157">
    <property type="entry name" value="G_TR_CS"/>
</dbReference>
<comment type="similarity">
    <text evidence="2">Belongs to the TRAFAC class translation factor GTPase superfamily. Classic translation factor GTPase family. EF-Tu/EF-1A subfamily.</text>
</comment>
<dbReference type="AlphaFoldDB" id="A0AAV7JU87"/>
<keyword evidence="12" id="KW-0648">Protein biosynthesis</keyword>
<proteinExistence type="inferred from homology"/>
<dbReference type="GO" id="GO:0046872">
    <property type="term" value="F:metal ion binding"/>
    <property type="evidence" value="ECO:0007669"/>
    <property type="project" value="UniProtKB-KW"/>
</dbReference>
<dbReference type="Pfam" id="PF03143">
    <property type="entry name" value="GTP_EFTU_D3"/>
    <property type="match status" value="1"/>
</dbReference>
<evidence type="ECO:0000256" key="4">
    <source>
        <dbReference type="ARBA" id="ARBA00011986"/>
    </source>
</evidence>
<evidence type="ECO:0000256" key="14">
    <source>
        <dbReference type="ARBA" id="ARBA00023134"/>
    </source>
</evidence>
<evidence type="ECO:0000256" key="7">
    <source>
        <dbReference type="ARBA" id="ARBA00022723"/>
    </source>
</evidence>
<dbReference type="GO" id="GO:0070125">
    <property type="term" value="P:mitochondrial translational elongation"/>
    <property type="evidence" value="ECO:0007669"/>
    <property type="project" value="TreeGrafter"/>
</dbReference>
<evidence type="ECO:0000313" key="18">
    <source>
        <dbReference type="Proteomes" id="UP001165289"/>
    </source>
</evidence>
<keyword evidence="10" id="KW-0378">Hydrolase</keyword>
<dbReference type="PANTHER" id="PTHR43721">
    <property type="entry name" value="ELONGATION FACTOR TU-RELATED"/>
    <property type="match status" value="1"/>
</dbReference>
<dbReference type="EMBL" id="JAKMXF010000300">
    <property type="protein sequence ID" value="KAI6652129.1"/>
    <property type="molecule type" value="Genomic_DNA"/>
</dbReference>
<accession>A0AAV7JU87</accession>
<evidence type="ECO:0000256" key="10">
    <source>
        <dbReference type="ARBA" id="ARBA00022801"/>
    </source>
</evidence>
<dbReference type="GO" id="GO:0005525">
    <property type="term" value="F:GTP binding"/>
    <property type="evidence" value="ECO:0007669"/>
    <property type="project" value="UniProtKB-KW"/>
</dbReference>
<dbReference type="InterPro" id="IPR004161">
    <property type="entry name" value="EFTu-like_2"/>
</dbReference>
<dbReference type="GO" id="GO:0003924">
    <property type="term" value="F:GTPase activity"/>
    <property type="evidence" value="ECO:0007669"/>
    <property type="project" value="InterPro"/>
</dbReference>
<dbReference type="CDD" id="cd01884">
    <property type="entry name" value="EF_Tu"/>
    <property type="match status" value="1"/>
</dbReference>
<evidence type="ECO:0000256" key="15">
    <source>
        <dbReference type="ARBA" id="ARBA00051990"/>
    </source>
</evidence>
<dbReference type="Gene3D" id="2.40.30.10">
    <property type="entry name" value="Translation factors"/>
    <property type="match status" value="2"/>
</dbReference>
<dbReference type="InterPro" id="IPR009000">
    <property type="entry name" value="Transl_B-barrel_sf"/>
</dbReference>
<gene>
    <name evidence="17" type="ORF">LOD99_4674</name>
</gene>
<feature type="domain" description="Tr-type G" evidence="16">
    <location>
        <begin position="37"/>
        <end position="233"/>
    </location>
</feature>
<dbReference type="InterPro" id="IPR000795">
    <property type="entry name" value="T_Tr_GTP-bd_dom"/>
</dbReference>
<comment type="subunit">
    <text evidence="3">Monomer.</text>
</comment>
<sequence length="431" mass="48100">MISVWSSYSCFKNKLFKSLLSQIRVFSNTHLESTQIKPWINVGTIGHVDHGKTTLSSAITRVLSERGMAEYKRYNQIDGLPAEQKRGITINTAMLCYETAKRSYSHIDCPGHADYVKNMISGTVQMNSSILVVSATDGCMPQTREHLLLAKQVGVGHIVVYLNKVDLVTDSEIIELVELEVRDLLNDHGYPGDEVPIIKGSAICALESRNSEIGENSVLTLLDTMDSYIPLPVREMDKPFRFYVDKHMSVRGHGLIVMGYLAEGFLGKGIKAMLHGKKGGKKVTVASIEKYKKPLLQAEAGDRLGLNIKGVTSDLIQRGMVMCPEKHELKSYQRAKAKIHLRSGAEGGRKTAIFQGFEPIMYVEMMTIPARIVEMSYNAKLSGDKMMMPGESGEVMFDFNYKYPVDTGVRFTLREGRKTIGQGIFIEMIDK</sequence>
<reference evidence="17 18" key="1">
    <citation type="journal article" date="2023" name="BMC Biol.">
        <title>The compact genome of the sponge Oopsacas minuta (Hexactinellida) is lacking key metazoan core genes.</title>
        <authorList>
            <person name="Santini S."/>
            <person name="Schenkelaars Q."/>
            <person name="Jourda C."/>
            <person name="Duchesne M."/>
            <person name="Belahbib H."/>
            <person name="Rocher C."/>
            <person name="Selva M."/>
            <person name="Riesgo A."/>
            <person name="Vervoort M."/>
            <person name="Leys S.P."/>
            <person name="Kodjabachian L."/>
            <person name="Le Bivic A."/>
            <person name="Borchiellini C."/>
            <person name="Claverie J.M."/>
            <person name="Renard E."/>
        </authorList>
    </citation>
    <scope>NUCLEOTIDE SEQUENCE [LARGE SCALE GENOMIC DNA]</scope>
    <source>
        <strain evidence="17">SPO-2</strain>
    </source>
</reference>
<keyword evidence="6" id="KW-0963">Cytoplasm</keyword>
<comment type="subcellular location">
    <subcellularLocation>
        <location evidence="1">Mitochondrion</location>
    </subcellularLocation>
</comment>
<dbReference type="SUPFAM" id="SSF50447">
    <property type="entry name" value="Translation proteins"/>
    <property type="match status" value="1"/>
</dbReference>
<evidence type="ECO:0000256" key="12">
    <source>
        <dbReference type="ARBA" id="ARBA00022917"/>
    </source>
</evidence>
<dbReference type="Pfam" id="PF03144">
    <property type="entry name" value="GTP_EFTU_D2"/>
    <property type="match status" value="1"/>
</dbReference>
<keyword evidence="9" id="KW-0251">Elongation factor</keyword>
<evidence type="ECO:0000256" key="11">
    <source>
        <dbReference type="ARBA" id="ARBA00022842"/>
    </source>
</evidence>
<evidence type="ECO:0000256" key="5">
    <source>
        <dbReference type="ARBA" id="ARBA00017898"/>
    </source>
</evidence>
<evidence type="ECO:0000256" key="1">
    <source>
        <dbReference type="ARBA" id="ARBA00004173"/>
    </source>
</evidence>
<evidence type="ECO:0000256" key="3">
    <source>
        <dbReference type="ARBA" id="ARBA00011245"/>
    </source>
</evidence>
<dbReference type="InterPro" id="IPR050055">
    <property type="entry name" value="EF-Tu_GTPase"/>
</dbReference>
<evidence type="ECO:0000259" key="16">
    <source>
        <dbReference type="PROSITE" id="PS51722"/>
    </source>
</evidence>
<organism evidence="17 18">
    <name type="scientific">Oopsacas minuta</name>
    <dbReference type="NCBI Taxonomy" id="111878"/>
    <lineage>
        <taxon>Eukaryota</taxon>
        <taxon>Metazoa</taxon>
        <taxon>Porifera</taxon>
        <taxon>Hexactinellida</taxon>
        <taxon>Hexasterophora</taxon>
        <taxon>Lyssacinosida</taxon>
        <taxon>Leucopsacidae</taxon>
        <taxon>Oopsacas</taxon>
    </lineage>
</organism>
<evidence type="ECO:0000256" key="13">
    <source>
        <dbReference type="ARBA" id="ARBA00023128"/>
    </source>
</evidence>
<evidence type="ECO:0000256" key="2">
    <source>
        <dbReference type="ARBA" id="ARBA00007249"/>
    </source>
</evidence>
<dbReference type="PANTHER" id="PTHR43721:SF36">
    <property type="entry name" value="ELONGATION FACTOR TU, MITOCHONDRIAL"/>
    <property type="match status" value="1"/>
</dbReference>
<evidence type="ECO:0000256" key="8">
    <source>
        <dbReference type="ARBA" id="ARBA00022741"/>
    </source>
</evidence>
<dbReference type="PROSITE" id="PS51722">
    <property type="entry name" value="G_TR_2"/>
    <property type="match status" value="1"/>
</dbReference>
<dbReference type="SUPFAM" id="SSF50465">
    <property type="entry name" value="EF-Tu/eEF-1alpha/eIF2-gamma C-terminal domain"/>
    <property type="match status" value="1"/>
</dbReference>
<comment type="caution">
    <text evidence="17">The sequence shown here is derived from an EMBL/GenBank/DDBJ whole genome shotgun (WGS) entry which is preliminary data.</text>
</comment>
<keyword evidence="11" id="KW-0460">Magnesium</keyword>
<dbReference type="FunFam" id="3.40.50.300:FF:000576">
    <property type="entry name" value="Elongation factor Tu"/>
    <property type="match status" value="1"/>
</dbReference>
<dbReference type="InterPro" id="IPR009001">
    <property type="entry name" value="Transl_elong_EF1A/Init_IF2_C"/>
</dbReference>
<keyword evidence="13" id="KW-0496">Mitochondrion</keyword>
<dbReference type="Gene3D" id="3.40.50.300">
    <property type="entry name" value="P-loop containing nucleotide triphosphate hydrolases"/>
    <property type="match status" value="1"/>
</dbReference>
<protein>
    <recommendedName>
        <fullName evidence="5">Elongation factor Tu, mitochondrial</fullName>
        <ecNumber evidence="4">3.6.5.3</ecNumber>
    </recommendedName>
</protein>
<comment type="catalytic activity">
    <reaction evidence="15">
        <text>GTP + H2O = GDP + phosphate + H(+)</text>
        <dbReference type="Rhea" id="RHEA:19669"/>
        <dbReference type="ChEBI" id="CHEBI:15377"/>
        <dbReference type="ChEBI" id="CHEBI:15378"/>
        <dbReference type="ChEBI" id="CHEBI:37565"/>
        <dbReference type="ChEBI" id="CHEBI:43474"/>
        <dbReference type="ChEBI" id="CHEBI:58189"/>
        <dbReference type="EC" id="3.6.5.3"/>
    </reaction>
    <physiologicalReaction direction="left-to-right" evidence="15">
        <dbReference type="Rhea" id="RHEA:19670"/>
    </physiologicalReaction>
</comment>
<dbReference type="GO" id="GO:0003746">
    <property type="term" value="F:translation elongation factor activity"/>
    <property type="evidence" value="ECO:0007669"/>
    <property type="project" value="UniProtKB-KW"/>
</dbReference>
<keyword evidence="14" id="KW-0342">GTP-binding</keyword>
<dbReference type="SUPFAM" id="SSF52540">
    <property type="entry name" value="P-loop containing nucleoside triphosphate hydrolases"/>
    <property type="match status" value="1"/>
</dbReference>
<evidence type="ECO:0000313" key="17">
    <source>
        <dbReference type="EMBL" id="KAI6652129.1"/>
    </source>
</evidence>
<dbReference type="PRINTS" id="PR00315">
    <property type="entry name" value="ELONGATNFCT"/>
</dbReference>
<evidence type="ECO:0000256" key="9">
    <source>
        <dbReference type="ARBA" id="ARBA00022768"/>
    </source>
</evidence>
<dbReference type="InterPro" id="IPR027417">
    <property type="entry name" value="P-loop_NTPase"/>
</dbReference>
<dbReference type="PROSITE" id="PS00301">
    <property type="entry name" value="G_TR_1"/>
    <property type="match status" value="1"/>
</dbReference>
<evidence type="ECO:0000256" key="6">
    <source>
        <dbReference type="ARBA" id="ARBA00022490"/>
    </source>
</evidence>
<dbReference type="Pfam" id="PF00009">
    <property type="entry name" value="GTP_EFTU"/>
    <property type="match status" value="1"/>
</dbReference>
<keyword evidence="18" id="KW-1185">Reference proteome</keyword>
<keyword evidence="8" id="KW-0547">Nucleotide-binding</keyword>